<dbReference type="AlphaFoldDB" id="A0A2W7S084"/>
<keyword evidence="5 6" id="KW-0472">Membrane</keyword>
<feature type="domain" description="MacB-like periplasmic core" evidence="8">
    <location>
        <begin position="45"/>
        <end position="271"/>
    </location>
</feature>
<name>A0A2W7S084_9BACT</name>
<feature type="domain" description="ABC3 transporter permease C-terminal" evidence="7">
    <location>
        <begin position="724"/>
        <end position="837"/>
    </location>
</feature>
<evidence type="ECO:0000256" key="1">
    <source>
        <dbReference type="ARBA" id="ARBA00004651"/>
    </source>
</evidence>
<keyword evidence="2" id="KW-1003">Cell membrane</keyword>
<dbReference type="EMBL" id="QKZT01000002">
    <property type="protein sequence ID" value="PZX56555.1"/>
    <property type="molecule type" value="Genomic_DNA"/>
</dbReference>
<keyword evidence="10" id="KW-1185">Reference proteome</keyword>
<evidence type="ECO:0000256" key="6">
    <source>
        <dbReference type="SAM" id="Phobius"/>
    </source>
</evidence>
<dbReference type="GO" id="GO:0022857">
    <property type="term" value="F:transmembrane transporter activity"/>
    <property type="evidence" value="ECO:0007669"/>
    <property type="project" value="TreeGrafter"/>
</dbReference>
<dbReference type="PANTHER" id="PTHR30572:SF18">
    <property type="entry name" value="ABC-TYPE MACROLIDE FAMILY EXPORT SYSTEM PERMEASE COMPONENT 2"/>
    <property type="match status" value="1"/>
</dbReference>
<sequence>MLFSAYLFWHKSRITRITFILTKNKMWKNYLLVAYRNFLKHKVFSAINLLGLAFGMAACLMILHYVQFEFSYDGFHEKADRIYRVQHNRYLDGELQYQKAQTFIPTGEAMMDDFPEVENYTTMFRISNESDIIMTHLTADGEMLRYAEKEVYHVKGDFFELFSFPLIEGNEKIKHLEPHTAMISRSAAFKYFGNESAIGKIISHNYAENYKIVGVFEDIPNNSHMKFDFLFAWQEVTNQDSGGDSENWRNDGFYTFLLLNSSTDVSALEAKFPSFVEKHIAEKANNNLSSSFSLQPITSIHLNSNLLAEVESNNDSKIVYALLAVAIIVMLIAWVNFINLSVARSLERSREVGIRKVIGSGKSQLIKQFLTESLLMNLLAFSISCIFLVLLNPYISPFIGGQSTLSLFSNPAFLFGLALLIVFGSVLAGIYPAFVSSSFKPILALKGNYSIVSKRSAFSLKYSLIVFQFVISIALIAASMVAYRQLSMMKNSSLGIDIESTIVVNTQATFGPPGSDSVFTRRLIAFRDKLNANQKVQGITASHDIPGKEHLSLMPNFRHAKNPDELVTLYFTRMDYDFIPTFGVNLIAGRNFIEGVDDQYSMILNKEAVQTLGYEKPEDAIGHEVNWGNKNLAKAEIVGVVDFRAISFKEANYPVAYTSTFFPYKYVSIKFDEINGVNAQENVALIQDTWNAVFPDKPFEYFFLDDFFNSQYLADQKFGQLLGAFTILAIVVAGLGLYGITLLNVTQRIKEVGVRKIMGASVIQIIVLLAKQFLVLVLVAGVLSIPIIRFSMENWLANYPYRIQISWWTYMLPIGLILVITCLTIGFQILKASLINPAKLLRHE</sequence>
<proteinExistence type="predicted"/>
<evidence type="ECO:0000256" key="2">
    <source>
        <dbReference type="ARBA" id="ARBA00022475"/>
    </source>
</evidence>
<protein>
    <submittedName>
        <fullName evidence="9">Putative ABC transport system permease protein</fullName>
    </submittedName>
</protein>
<evidence type="ECO:0000313" key="9">
    <source>
        <dbReference type="EMBL" id="PZX56555.1"/>
    </source>
</evidence>
<feature type="transmembrane region" description="Helical" evidence="6">
    <location>
        <begin position="807"/>
        <end position="830"/>
    </location>
</feature>
<comment type="subcellular location">
    <subcellularLocation>
        <location evidence="1">Cell membrane</location>
        <topology evidence="1">Multi-pass membrane protein</topology>
    </subcellularLocation>
</comment>
<evidence type="ECO:0000313" key="10">
    <source>
        <dbReference type="Proteomes" id="UP000248882"/>
    </source>
</evidence>
<comment type="caution">
    <text evidence="9">The sequence shown here is derived from an EMBL/GenBank/DDBJ whole genome shotgun (WGS) entry which is preliminary data.</text>
</comment>
<feature type="domain" description="MacB-like periplasmic core" evidence="8">
    <location>
        <begin position="470"/>
        <end position="648"/>
    </location>
</feature>
<evidence type="ECO:0000256" key="3">
    <source>
        <dbReference type="ARBA" id="ARBA00022692"/>
    </source>
</evidence>
<evidence type="ECO:0000259" key="8">
    <source>
        <dbReference type="Pfam" id="PF12704"/>
    </source>
</evidence>
<feature type="transmembrane region" description="Helical" evidence="6">
    <location>
        <begin position="374"/>
        <end position="395"/>
    </location>
</feature>
<dbReference type="Proteomes" id="UP000248882">
    <property type="component" value="Unassembled WGS sequence"/>
</dbReference>
<feature type="domain" description="ABC3 transporter permease C-terminal" evidence="7">
    <location>
        <begin position="324"/>
        <end position="437"/>
    </location>
</feature>
<dbReference type="PANTHER" id="PTHR30572">
    <property type="entry name" value="MEMBRANE COMPONENT OF TRANSPORTER-RELATED"/>
    <property type="match status" value="1"/>
</dbReference>
<feature type="transmembrane region" description="Helical" evidence="6">
    <location>
        <begin position="721"/>
        <end position="745"/>
    </location>
</feature>
<keyword evidence="4 6" id="KW-1133">Transmembrane helix</keyword>
<evidence type="ECO:0000259" key="7">
    <source>
        <dbReference type="Pfam" id="PF02687"/>
    </source>
</evidence>
<organism evidence="9 10">
    <name type="scientific">Algoriphagus chordae</name>
    <dbReference type="NCBI Taxonomy" id="237019"/>
    <lineage>
        <taxon>Bacteria</taxon>
        <taxon>Pseudomonadati</taxon>
        <taxon>Bacteroidota</taxon>
        <taxon>Cytophagia</taxon>
        <taxon>Cytophagales</taxon>
        <taxon>Cyclobacteriaceae</taxon>
        <taxon>Algoriphagus</taxon>
    </lineage>
</organism>
<feature type="transmembrane region" description="Helical" evidence="6">
    <location>
        <begin position="757"/>
        <end position="787"/>
    </location>
</feature>
<evidence type="ECO:0000256" key="4">
    <source>
        <dbReference type="ARBA" id="ARBA00022989"/>
    </source>
</evidence>
<feature type="transmembrane region" description="Helical" evidence="6">
    <location>
        <begin position="415"/>
        <end position="439"/>
    </location>
</feature>
<dbReference type="InterPro" id="IPR050250">
    <property type="entry name" value="Macrolide_Exporter_MacB"/>
</dbReference>
<dbReference type="Pfam" id="PF02687">
    <property type="entry name" value="FtsX"/>
    <property type="match status" value="2"/>
</dbReference>
<gene>
    <name evidence="9" type="ORF">LV85_00481</name>
</gene>
<dbReference type="InterPro" id="IPR003838">
    <property type="entry name" value="ABC3_permease_C"/>
</dbReference>
<feature type="transmembrane region" description="Helical" evidence="6">
    <location>
        <begin position="46"/>
        <end position="66"/>
    </location>
</feature>
<dbReference type="InterPro" id="IPR025857">
    <property type="entry name" value="MacB_PCD"/>
</dbReference>
<evidence type="ECO:0000256" key="5">
    <source>
        <dbReference type="ARBA" id="ARBA00023136"/>
    </source>
</evidence>
<feature type="transmembrane region" description="Helical" evidence="6">
    <location>
        <begin position="460"/>
        <end position="483"/>
    </location>
</feature>
<feature type="transmembrane region" description="Helical" evidence="6">
    <location>
        <begin position="318"/>
        <end position="340"/>
    </location>
</feature>
<keyword evidence="3 6" id="KW-0812">Transmembrane</keyword>
<reference evidence="9 10" key="1">
    <citation type="submission" date="2018-06" db="EMBL/GenBank/DDBJ databases">
        <title>Genomic Encyclopedia of Archaeal and Bacterial Type Strains, Phase II (KMG-II): from individual species to whole genera.</title>
        <authorList>
            <person name="Goeker M."/>
        </authorList>
    </citation>
    <scope>NUCLEOTIDE SEQUENCE [LARGE SCALE GENOMIC DNA]</scope>
    <source>
        <strain evidence="9 10">DSM 19830</strain>
    </source>
</reference>
<accession>A0A2W7S084</accession>
<dbReference type="GO" id="GO:0005886">
    <property type="term" value="C:plasma membrane"/>
    <property type="evidence" value="ECO:0007669"/>
    <property type="project" value="UniProtKB-SubCell"/>
</dbReference>
<dbReference type="Pfam" id="PF12704">
    <property type="entry name" value="MacB_PCD"/>
    <property type="match status" value="2"/>
</dbReference>